<evidence type="ECO:0000256" key="1">
    <source>
        <dbReference type="SAM" id="MobiDB-lite"/>
    </source>
</evidence>
<dbReference type="GO" id="GO:0006325">
    <property type="term" value="P:chromatin organization"/>
    <property type="evidence" value="ECO:0007669"/>
    <property type="project" value="InterPro"/>
</dbReference>
<dbReference type="PANTHER" id="PTHR13468:SF1">
    <property type="entry name" value="PROTEIN DEK"/>
    <property type="match status" value="1"/>
</dbReference>
<gene>
    <name evidence="2" type="ORF">QVE165_LOCUS8223</name>
</gene>
<feature type="compositionally biased region" description="Polar residues" evidence="1">
    <location>
        <begin position="71"/>
        <end position="81"/>
    </location>
</feature>
<evidence type="ECO:0008006" key="4">
    <source>
        <dbReference type="Google" id="ProtNLM"/>
    </source>
</evidence>
<name>A0A813XXY2_9BILA</name>
<dbReference type="EMBL" id="CAJNOM010000036">
    <property type="protein sequence ID" value="CAF0877316.1"/>
    <property type="molecule type" value="Genomic_DNA"/>
</dbReference>
<feature type="compositionally biased region" description="Basic and acidic residues" evidence="1">
    <location>
        <begin position="226"/>
        <end position="235"/>
    </location>
</feature>
<accession>A0A813XXY2</accession>
<feature type="compositionally biased region" description="Acidic residues" evidence="1">
    <location>
        <begin position="252"/>
        <end position="301"/>
    </location>
</feature>
<dbReference type="GO" id="GO:0005634">
    <property type="term" value="C:nucleus"/>
    <property type="evidence" value="ECO:0007669"/>
    <property type="project" value="TreeGrafter"/>
</dbReference>
<feature type="compositionally biased region" description="Polar residues" evidence="1">
    <location>
        <begin position="405"/>
        <end position="418"/>
    </location>
</feature>
<feature type="region of interest" description="Disordered" evidence="1">
    <location>
        <begin position="53"/>
        <end position="81"/>
    </location>
</feature>
<organism evidence="2 3">
    <name type="scientific">Adineta steineri</name>
    <dbReference type="NCBI Taxonomy" id="433720"/>
    <lineage>
        <taxon>Eukaryota</taxon>
        <taxon>Metazoa</taxon>
        <taxon>Spiralia</taxon>
        <taxon>Gnathifera</taxon>
        <taxon>Rotifera</taxon>
        <taxon>Eurotatoria</taxon>
        <taxon>Bdelloidea</taxon>
        <taxon>Adinetida</taxon>
        <taxon>Adinetidae</taxon>
        <taxon>Adineta</taxon>
    </lineage>
</organism>
<proteinExistence type="predicted"/>
<dbReference type="GO" id="GO:0003677">
    <property type="term" value="F:DNA binding"/>
    <property type="evidence" value="ECO:0007669"/>
    <property type="project" value="InterPro"/>
</dbReference>
<dbReference type="GO" id="GO:0042393">
    <property type="term" value="F:histone binding"/>
    <property type="evidence" value="ECO:0007669"/>
    <property type="project" value="TreeGrafter"/>
</dbReference>
<feature type="compositionally biased region" description="Polar residues" evidence="1">
    <location>
        <begin position="238"/>
        <end position="250"/>
    </location>
</feature>
<dbReference type="Proteomes" id="UP000663832">
    <property type="component" value="Unassembled WGS sequence"/>
</dbReference>
<reference evidence="2" key="1">
    <citation type="submission" date="2021-02" db="EMBL/GenBank/DDBJ databases">
        <authorList>
            <person name="Nowell W R."/>
        </authorList>
    </citation>
    <scope>NUCLEOTIDE SEQUENCE</scope>
</reference>
<dbReference type="PANTHER" id="PTHR13468">
    <property type="entry name" value="DEK PROTEIN"/>
    <property type="match status" value="1"/>
</dbReference>
<feature type="compositionally biased region" description="Basic residues" evidence="1">
    <location>
        <begin position="321"/>
        <end position="355"/>
    </location>
</feature>
<dbReference type="AlphaFoldDB" id="A0A813XXY2"/>
<dbReference type="GO" id="GO:2000779">
    <property type="term" value="P:regulation of double-strand break repair"/>
    <property type="evidence" value="ECO:0007669"/>
    <property type="project" value="TreeGrafter"/>
</dbReference>
<protein>
    <recommendedName>
        <fullName evidence="4">DEK C-terminal domain-containing protein</fullName>
    </recommendedName>
</protein>
<evidence type="ECO:0000313" key="2">
    <source>
        <dbReference type="EMBL" id="CAF0877316.1"/>
    </source>
</evidence>
<feature type="region of interest" description="Disordered" evidence="1">
    <location>
        <begin position="226"/>
        <end position="418"/>
    </location>
</feature>
<dbReference type="OrthoDB" id="10042501at2759"/>
<dbReference type="InterPro" id="IPR044198">
    <property type="entry name" value="DEK"/>
</dbReference>
<comment type="caution">
    <text evidence="2">The sequence shown here is derived from an EMBL/GenBank/DDBJ whole genome shotgun (WGS) entry which is preliminary data.</text>
</comment>
<sequence length="418" mass="48024">MTSENELNIIQANDINENNDISINEKESTVLINPINETVLQKTEDDNEQINIEKPKRAGRKKRDISDIKNENLNNDPTIDTQPLFEQPIIVEGKRSRKPTLRLELSELAPPKKDISIPQGHGKSLGEIEYINYQITHGSTDVLSLIRNICFGRRANKSNMLEKLREFNGFDFEEDNDEYQRYLSNIIKLKKDQLQAISDILGLPTTGRNDEHAERILQFLMKPVDEGKPIPERKMSMRTLNKSSTNSKESIPTDEEDNEDGGEDDNDDDEIFNEEEEEEEEEDDDDEDKIESDDDYIDSEEERVVRMKDDPDDFAYQPGKKTPKKRSSLKRSRSTSSHKRKRGPSTTRRGRKKANVKPIEKTEPEDLPTPVETMEQNEDESDKIKEDDSTTEPKTTNVSEEHDTTINNLTSDITPLTS</sequence>
<evidence type="ECO:0000313" key="3">
    <source>
        <dbReference type="Proteomes" id="UP000663832"/>
    </source>
</evidence>
<keyword evidence="3" id="KW-1185">Reference proteome</keyword>